<proteinExistence type="predicted"/>
<evidence type="ECO:0000313" key="3">
    <source>
        <dbReference type="Proteomes" id="UP000242875"/>
    </source>
</evidence>
<dbReference type="SUPFAM" id="SSF52047">
    <property type="entry name" value="RNI-like"/>
    <property type="match status" value="1"/>
</dbReference>
<dbReference type="Gene3D" id="3.80.10.10">
    <property type="entry name" value="Ribonuclease Inhibitor"/>
    <property type="match status" value="1"/>
</dbReference>
<keyword evidence="3" id="KW-1185">Reference proteome</keyword>
<gene>
    <name evidence="2" type="ORF">BZG36_02610</name>
</gene>
<dbReference type="Proteomes" id="UP000242875">
    <property type="component" value="Unassembled WGS sequence"/>
</dbReference>
<protein>
    <recommendedName>
        <fullName evidence="1">F-box domain-containing protein</fullName>
    </recommendedName>
</protein>
<organism evidence="2 3">
    <name type="scientific">Bifiguratus adelaidae</name>
    <dbReference type="NCBI Taxonomy" id="1938954"/>
    <lineage>
        <taxon>Eukaryota</taxon>
        <taxon>Fungi</taxon>
        <taxon>Fungi incertae sedis</taxon>
        <taxon>Mucoromycota</taxon>
        <taxon>Mucoromycotina</taxon>
        <taxon>Endogonomycetes</taxon>
        <taxon>Endogonales</taxon>
        <taxon>Endogonales incertae sedis</taxon>
        <taxon>Bifiguratus</taxon>
    </lineage>
</organism>
<dbReference type="PANTHER" id="PTHR38926:SF5">
    <property type="entry name" value="F-BOX AND LEUCINE-RICH REPEAT PROTEIN 6"/>
    <property type="match status" value="1"/>
</dbReference>
<evidence type="ECO:0000313" key="2">
    <source>
        <dbReference type="EMBL" id="OZJ04850.1"/>
    </source>
</evidence>
<evidence type="ECO:0000259" key="1">
    <source>
        <dbReference type="PROSITE" id="PS50181"/>
    </source>
</evidence>
<sequence length="302" mass="34509">MLANLPTELLAAVCNSLSHQSDAINLALVNRRIHKIAVAMIWRNASFRNEGHLSKLIQDCRRRWDKSPGLIRQLTIQNVGHDEAETLTDSLQSDWSSYFEDVGRRKIPPWTESLQLELAGVESLILHLDTHETCRSFQLTRQITTDKLALTSLTLHNYSRWSLFLLTELMVASPKLKTLRLLTQARTLEADDTFLPDYTLDIIAQNAPNIQHLELAWLNNPSPSFFNAVAQLHQLKRLRLKYLFGQPGMSEETWANILTCCPHLTVLEVQGDGVLNTAFWNAVKYYGSLCHVKLNEQWIRIA</sequence>
<comment type="caution">
    <text evidence="2">The sequence shown here is derived from an EMBL/GenBank/DDBJ whole genome shotgun (WGS) entry which is preliminary data.</text>
</comment>
<dbReference type="AlphaFoldDB" id="A0A261Y2K6"/>
<accession>A0A261Y2K6</accession>
<dbReference type="InterPro" id="IPR032675">
    <property type="entry name" value="LRR_dom_sf"/>
</dbReference>
<name>A0A261Y2K6_9FUNG</name>
<dbReference type="PANTHER" id="PTHR38926">
    <property type="entry name" value="F-BOX DOMAIN CONTAINING PROTEIN, EXPRESSED"/>
    <property type="match status" value="1"/>
</dbReference>
<dbReference type="EMBL" id="MVBO01000028">
    <property type="protein sequence ID" value="OZJ04850.1"/>
    <property type="molecule type" value="Genomic_DNA"/>
</dbReference>
<reference evidence="2 3" key="1">
    <citation type="journal article" date="2017" name="Mycologia">
        <title>Bifiguratus adelaidae, gen. et sp. nov., a new member of Mucoromycotina in endophytic and soil-dwelling habitats.</title>
        <authorList>
            <person name="Torres-Cruz T.J."/>
            <person name="Billingsley Tobias T.L."/>
            <person name="Almatruk M."/>
            <person name="Hesse C."/>
            <person name="Kuske C.R."/>
            <person name="Desiro A."/>
            <person name="Benucci G.M."/>
            <person name="Bonito G."/>
            <person name="Stajich J.E."/>
            <person name="Dunlap C."/>
            <person name="Arnold A.E."/>
            <person name="Porras-Alfaro A."/>
        </authorList>
    </citation>
    <scope>NUCLEOTIDE SEQUENCE [LARGE SCALE GENOMIC DNA]</scope>
    <source>
        <strain evidence="2 3">AZ0501</strain>
    </source>
</reference>
<dbReference type="InterPro" id="IPR001810">
    <property type="entry name" value="F-box_dom"/>
</dbReference>
<dbReference type="Pfam" id="PF12937">
    <property type="entry name" value="F-box-like"/>
    <property type="match status" value="1"/>
</dbReference>
<feature type="domain" description="F-box" evidence="1">
    <location>
        <begin position="1"/>
        <end position="45"/>
    </location>
</feature>
<dbReference type="PROSITE" id="PS50181">
    <property type="entry name" value="FBOX"/>
    <property type="match status" value="1"/>
</dbReference>